<feature type="transmembrane region" description="Helical" evidence="5">
    <location>
        <begin position="259"/>
        <end position="281"/>
    </location>
</feature>
<accession>A0ABP8NYU9</accession>
<feature type="transmembrane region" description="Helical" evidence="5">
    <location>
        <begin position="161"/>
        <end position="184"/>
    </location>
</feature>
<evidence type="ECO:0000256" key="1">
    <source>
        <dbReference type="ARBA" id="ARBA00004651"/>
    </source>
</evidence>
<feature type="transmembrane region" description="Helical" evidence="5">
    <location>
        <begin position="325"/>
        <end position="346"/>
    </location>
</feature>
<evidence type="ECO:0000256" key="5">
    <source>
        <dbReference type="SAM" id="Phobius"/>
    </source>
</evidence>
<dbReference type="InterPro" id="IPR020846">
    <property type="entry name" value="MFS_dom"/>
</dbReference>
<dbReference type="InterPro" id="IPR036259">
    <property type="entry name" value="MFS_trans_sf"/>
</dbReference>
<evidence type="ECO:0000256" key="2">
    <source>
        <dbReference type="ARBA" id="ARBA00022692"/>
    </source>
</evidence>
<feature type="transmembrane region" description="Helical" evidence="5">
    <location>
        <begin position="196"/>
        <end position="216"/>
    </location>
</feature>
<evidence type="ECO:0000259" key="6">
    <source>
        <dbReference type="PROSITE" id="PS50850"/>
    </source>
</evidence>
<keyword evidence="2 5" id="KW-0812">Transmembrane</keyword>
<reference evidence="8" key="1">
    <citation type="journal article" date="2019" name="Int. J. Syst. Evol. Microbiol.">
        <title>The Global Catalogue of Microorganisms (GCM) 10K type strain sequencing project: providing services to taxonomists for standard genome sequencing and annotation.</title>
        <authorList>
            <consortium name="The Broad Institute Genomics Platform"/>
            <consortium name="The Broad Institute Genome Sequencing Center for Infectious Disease"/>
            <person name="Wu L."/>
            <person name="Ma J."/>
        </authorList>
    </citation>
    <scope>NUCLEOTIDE SEQUENCE [LARGE SCALE GENOMIC DNA]</scope>
    <source>
        <strain evidence="8">JCM 17839</strain>
    </source>
</reference>
<protein>
    <submittedName>
        <fullName evidence="7">MDR family MFS transporter</fullName>
    </submittedName>
</protein>
<name>A0ABP8NYU9_9MICO</name>
<evidence type="ECO:0000313" key="7">
    <source>
        <dbReference type="EMBL" id="GAA4478155.1"/>
    </source>
</evidence>
<dbReference type="Proteomes" id="UP001500731">
    <property type="component" value="Unassembled WGS sequence"/>
</dbReference>
<dbReference type="PANTHER" id="PTHR23501:SF197">
    <property type="entry name" value="COMD"/>
    <property type="match status" value="1"/>
</dbReference>
<gene>
    <name evidence="7" type="ORF">GCM10023171_01880</name>
</gene>
<comment type="subcellular location">
    <subcellularLocation>
        <location evidence="1">Cell membrane</location>
        <topology evidence="1">Multi-pass membrane protein</topology>
    </subcellularLocation>
</comment>
<feature type="transmembrane region" description="Helical" evidence="5">
    <location>
        <begin position="75"/>
        <end position="94"/>
    </location>
</feature>
<proteinExistence type="predicted"/>
<feature type="transmembrane region" description="Helical" evidence="5">
    <location>
        <begin position="352"/>
        <end position="374"/>
    </location>
</feature>
<evidence type="ECO:0000256" key="4">
    <source>
        <dbReference type="ARBA" id="ARBA00023136"/>
    </source>
</evidence>
<dbReference type="PROSITE" id="PS50850">
    <property type="entry name" value="MFS"/>
    <property type="match status" value="1"/>
</dbReference>
<dbReference type="Gene3D" id="1.20.1250.20">
    <property type="entry name" value="MFS general substrate transporter like domains"/>
    <property type="match status" value="1"/>
</dbReference>
<feature type="transmembrane region" description="Helical" evidence="5">
    <location>
        <begin position="45"/>
        <end position="63"/>
    </location>
</feature>
<comment type="caution">
    <text evidence="7">The sequence shown here is derived from an EMBL/GenBank/DDBJ whole genome shotgun (WGS) entry which is preliminary data.</text>
</comment>
<keyword evidence="8" id="KW-1185">Reference proteome</keyword>
<keyword evidence="3 5" id="KW-1133">Transmembrane helix</keyword>
<feature type="transmembrane region" description="Helical" evidence="5">
    <location>
        <begin position="456"/>
        <end position="480"/>
    </location>
</feature>
<keyword evidence="4 5" id="KW-0472">Membrane</keyword>
<sequence>MTAPVPVRMLVFCLMASMLVVSFNQTVLNTALPTIIAELGGLDRIGWIVAAFVLTSTLSMPLAGALSDVLDRKRLLFGASIVFGLGTLFGALSWNLDVLIIARLAQGIGGGGVMVLTQTIMAAAVPSRERAKYAGAFGSVWAVATISGVLIGGWLTDGPGWRWVFWGTLPLLVVALALGARYIAPSPPSDVPVHPDIAGMLLLCIATTALVTATSATLPTEWSWFIAVVGAGAVCALFFAEHRADQPVLPGILFRSRTFVFATLAGTLCSGVASFVVLSYLPAFAQMVLGLSAFQAGLLLLPMIVATVTSSTLTGFAVSRTGRYVLVPAVGAAAVVIGLLLLGTLGPDTTPLQLSLSAALLGAGIGTNVLLLTLLAQNALPPDKIGVATAANNFFRQAGATMGISLVGVGFARRLEDSLSEALVRHGMQTTSSLATTAPDKLARLTPELHSAVAEAYAAALPPLFLALTPLAVIALLMIVSLERRPLADR</sequence>
<feature type="transmembrane region" description="Helical" evidence="5">
    <location>
        <begin position="100"/>
        <end position="121"/>
    </location>
</feature>
<dbReference type="Pfam" id="PF07690">
    <property type="entry name" value="MFS_1"/>
    <property type="match status" value="1"/>
</dbReference>
<feature type="transmembrane region" description="Helical" evidence="5">
    <location>
        <begin position="133"/>
        <end position="155"/>
    </location>
</feature>
<evidence type="ECO:0000256" key="3">
    <source>
        <dbReference type="ARBA" id="ARBA00022989"/>
    </source>
</evidence>
<evidence type="ECO:0000313" key="8">
    <source>
        <dbReference type="Proteomes" id="UP001500731"/>
    </source>
</evidence>
<feature type="transmembrane region" description="Helical" evidence="5">
    <location>
        <begin position="394"/>
        <end position="412"/>
    </location>
</feature>
<feature type="domain" description="Major facilitator superfamily (MFS) profile" evidence="6">
    <location>
        <begin position="10"/>
        <end position="487"/>
    </location>
</feature>
<feature type="transmembrane region" description="Helical" evidence="5">
    <location>
        <begin position="293"/>
        <end position="318"/>
    </location>
</feature>
<dbReference type="PANTHER" id="PTHR23501">
    <property type="entry name" value="MAJOR FACILITATOR SUPERFAMILY"/>
    <property type="match status" value="1"/>
</dbReference>
<dbReference type="EMBL" id="BAABGP010000003">
    <property type="protein sequence ID" value="GAA4478155.1"/>
    <property type="molecule type" value="Genomic_DNA"/>
</dbReference>
<feature type="transmembrane region" description="Helical" evidence="5">
    <location>
        <begin position="222"/>
        <end position="239"/>
    </location>
</feature>
<dbReference type="RefSeq" id="WP_345183420.1">
    <property type="nucleotide sequence ID" value="NZ_BAABGP010000003.1"/>
</dbReference>
<dbReference type="Gene3D" id="1.20.1720.10">
    <property type="entry name" value="Multidrug resistance protein D"/>
    <property type="match status" value="1"/>
</dbReference>
<organism evidence="7 8">
    <name type="scientific">Microbacterium panaciterrae</name>
    <dbReference type="NCBI Taxonomy" id="985759"/>
    <lineage>
        <taxon>Bacteria</taxon>
        <taxon>Bacillati</taxon>
        <taxon>Actinomycetota</taxon>
        <taxon>Actinomycetes</taxon>
        <taxon>Micrococcales</taxon>
        <taxon>Microbacteriaceae</taxon>
        <taxon>Microbacterium</taxon>
    </lineage>
</organism>
<dbReference type="InterPro" id="IPR011701">
    <property type="entry name" value="MFS"/>
</dbReference>
<dbReference type="SUPFAM" id="SSF103473">
    <property type="entry name" value="MFS general substrate transporter"/>
    <property type="match status" value="1"/>
</dbReference>